<accession>S4GJ81</accession>
<evidence type="ECO:0000256" key="1">
    <source>
        <dbReference type="SAM" id="Phobius"/>
    </source>
</evidence>
<reference evidence="2 3" key="1">
    <citation type="submission" date="2013-06" db="EMBL/GenBank/DDBJ databases">
        <authorList>
            <person name="Weinstock G."/>
            <person name="Sodergren E."/>
            <person name="Lobos E.A."/>
            <person name="Fulton L."/>
            <person name="Fulton R."/>
            <person name="Courtney L."/>
            <person name="Fronick C."/>
            <person name="O'Laughlin M."/>
            <person name="Godfrey J."/>
            <person name="Wilson R.M."/>
            <person name="Miner T."/>
            <person name="Farmer C."/>
            <person name="Delehaunty K."/>
            <person name="Cordes M."/>
            <person name="Minx P."/>
            <person name="Tomlinson C."/>
            <person name="Chen J."/>
            <person name="Wollam A."/>
            <person name="Pepin K.H."/>
            <person name="Bhonagiri V."/>
            <person name="Zhang X."/>
            <person name="Warren W."/>
            <person name="Mitreva M."/>
            <person name="Mardis E.R."/>
            <person name="Wilson R.K."/>
        </authorList>
    </citation>
    <scope>NUCLEOTIDE SEQUENCE [LARGE SCALE GENOMIC DNA]</scope>
    <source>
        <strain evidence="2 3">JCP8108</strain>
    </source>
</reference>
<keyword evidence="1" id="KW-0812">Transmembrane</keyword>
<dbReference type="HOGENOM" id="CLU_3281276_0_0_11"/>
<protein>
    <submittedName>
        <fullName evidence="2">Uncharacterized protein</fullName>
    </submittedName>
</protein>
<dbReference type="AlphaFoldDB" id="S4GJ81"/>
<keyword evidence="1" id="KW-1133">Transmembrane helix</keyword>
<feature type="non-terminal residue" evidence="2">
    <location>
        <position position="1"/>
    </location>
</feature>
<dbReference type="Proteomes" id="UP000014521">
    <property type="component" value="Unassembled WGS sequence"/>
</dbReference>
<dbReference type="EMBL" id="ATJJ01000168">
    <property type="protein sequence ID" value="EPI45105.1"/>
    <property type="molecule type" value="Genomic_DNA"/>
</dbReference>
<evidence type="ECO:0000313" key="2">
    <source>
        <dbReference type="EMBL" id="EPI45105.1"/>
    </source>
</evidence>
<sequence length="40" mass="4356">HKRASPHLFTYSVKWETKAGTSLAYYALSATAVSALTIVD</sequence>
<gene>
    <name evidence="2" type="ORF">HMPREF1581_01546</name>
</gene>
<keyword evidence="1" id="KW-0472">Membrane</keyword>
<evidence type="ECO:0000313" key="3">
    <source>
        <dbReference type="Proteomes" id="UP000014521"/>
    </source>
</evidence>
<name>S4GJ81_GARVA</name>
<proteinExistence type="predicted"/>
<comment type="caution">
    <text evidence="2">The sequence shown here is derived from an EMBL/GenBank/DDBJ whole genome shotgun (WGS) entry which is preliminary data.</text>
</comment>
<feature type="transmembrane region" description="Helical" evidence="1">
    <location>
        <begin position="23"/>
        <end position="39"/>
    </location>
</feature>
<organism evidence="2 3">
    <name type="scientific">Gardnerella vaginalis JCP8108</name>
    <dbReference type="NCBI Taxonomy" id="1261066"/>
    <lineage>
        <taxon>Bacteria</taxon>
        <taxon>Bacillati</taxon>
        <taxon>Actinomycetota</taxon>
        <taxon>Actinomycetes</taxon>
        <taxon>Bifidobacteriales</taxon>
        <taxon>Bifidobacteriaceae</taxon>
        <taxon>Gardnerella</taxon>
    </lineage>
</organism>